<dbReference type="EMBL" id="BARS01040532">
    <property type="protein sequence ID" value="GAG36725.1"/>
    <property type="molecule type" value="Genomic_DNA"/>
</dbReference>
<gene>
    <name evidence="2" type="ORF">S01H1_61767</name>
</gene>
<evidence type="ECO:0000313" key="2">
    <source>
        <dbReference type="EMBL" id="GAG36725.1"/>
    </source>
</evidence>
<feature type="region of interest" description="Disordered" evidence="1">
    <location>
        <begin position="1"/>
        <end position="29"/>
    </location>
</feature>
<comment type="caution">
    <text evidence="2">The sequence shown here is derived from an EMBL/GenBank/DDBJ whole genome shotgun (WGS) entry which is preliminary data.</text>
</comment>
<name>X0X140_9ZZZZ</name>
<accession>X0X140</accession>
<reference evidence="2" key="1">
    <citation type="journal article" date="2014" name="Front. Microbiol.">
        <title>High frequency of phylogenetically diverse reductive dehalogenase-homologous genes in deep subseafloor sedimentary metagenomes.</title>
        <authorList>
            <person name="Kawai M."/>
            <person name="Futagami T."/>
            <person name="Toyoda A."/>
            <person name="Takaki Y."/>
            <person name="Nishi S."/>
            <person name="Hori S."/>
            <person name="Arai W."/>
            <person name="Tsubouchi T."/>
            <person name="Morono Y."/>
            <person name="Uchiyama I."/>
            <person name="Ito T."/>
            <person name="Fujiyama A."/>
            <person name="Inagaki F."/>
            <person name="Takami H."/>
        </authorList>
    </citation>
    <scope>NUCLEOTIDE SEQUENCE</scope>
    <source>
        <strain evidence="2">Expedition CK06-06</strain>
    </source>
</reference>
<evidence type="ECO:0000256" key="1">
    <source>
        <dbReference type="SAM" id="MobiDB-lite"/>
    </source>
</evidence>
<feature type="non-terminal residue" evidence="2">
    <location>
        <position position="144"/>
    </location>
</feature>
<organism evidence="2">
    <name type="scientific">marine sediment metagenome</name>
    <dbReference type="NCBI Taxonomy" id="412755"/>
    <lineage>
        <taxon>unclassified sequences</taxon>
        <taxon>metagenomes</taxon>
        <taxon>ecological metagenomes</taxon>
    </lineage>
</organism>
<dbReference type="AlphaFoldDB" id="X0X140"/>
<sequence length="144" mass="16964">MPRMFDMLRPKDKGKNFKAKKAPEKIPPKEKPLVFPKEILRESAEERKGKQEDHFLTTKKLISIVRKHGVDNQDTAKEIYESSLVTIKELLRKVRHDEDLNAYTGSIYSMLDSIFNQLLLGDNLLKHLYDEEEQEYYLPHHIVN</sequence>
<proteinExistence type="predicted"/>
<protein>
    <submittedName>
        <fullName evidence="2">Uncharacterized protein</fullName>
    </submittedName>
</protein>